<dbReference type="InterPro" id="IPR011990">
    <property type="entry name" value="TPR-like_helical_dom_sf"/>
</dbReference>
<dbReference type="OrthoDB" id="69928at2759"/>
<feature type="region of interest" description="Disordered" evidence="2">
    <location>
        <begin position="834"/>
        <end position="920"/>
    </location>
</feature>
<keyword evidence="6" id="KW-1185">Reference proteome</keyword>
<feature type="domain" description="DNA/RNA-binding" evidence="3">
    <location>
        <begin position="278"/>
        <end position="589"/>
    </location>
</feature>
<sequence>MQTSVPSELNKSSSNNSASVATNATTTAAPRRRRRRPRNRRKQKSDATVAPSVNAAAQHRPAPAQDGEETLQDKTLNLTDLSSEAHALEKQLAELQTQLKINYANMPSKEQGRIASAIAAEQIAATEEEIVYVRHSLKKTYRQMFSTDLMYATTHHIEDKLWRYIFYAGIEDVRGKLRKVKPEDVDKNIALQKALFHRIDAAFKFYRELNNTVRASYHIDTKVLGIDSVHQKATSDDERMGMLMQSNYICMGDLARYHAQQAMASKSVKKTMDYWALAKSCYLKAIDVYRKNGKPYCQLALVSMSSGNAMDVVWYYCMSLAVKHPSGVGRDNLKSFYSKIRFSSKPKDDSLTSMVSQFVECFLHMHRTVMFNQKDSDEFASTLTVAAQLGEALSTLILTAIEDQGQEEAALPNSLLSMLHIIRTTLTRSITILMISVWIAGERLRDKANYNVRSVILSSQIHIYTFAFQLLTGAYRSSRQALEQAKESLVPDMYCQLETMVEEALLPGLSIWCTFLYTNTTPIAQYCMTAANDVRNREPEKKALVKSIQSFLSLLISHPAFPDPVLNVLPPTYPMSEDLVLLGIMPLFSFHSHVDFFKETAYQVDDTKSSKARKQVRWGRVRDMIKKMADSNSFDFIQYNQTEQKYSVIDENAKRQQQGRFMKALATQRLMEQVSSLEKNVNRMALGKRTKSSNSNSGQDTADSPVKRDVYTCVIDATAFLDGLNKVKKWANQTLNVDRRSQGSILEVIVPLEVIDVLDDYKKGTSHLNMQARESIRFLDQKLLESSNKTEAPTSSFLRTQKVIEKLADWSEAKAYWIGEESRSNVVDHLISDGEEEEDQAMDSDVEIESDMESTSSSNDDLFKPRRRATDDDDVDTESESEQEADSAEGSSAPEDEDEADESTYEEEEEYEDDEDEDVPYTLEDVPKSYRPILSCLLYYHSKQQARQDDQPERLVLVTNDEDLAWWAELFGDPKTRKRLLIKTVNEWDQMVSKLDFEKVYEYSWNQNR</sequence>
<feature type="compositionally biased region" description="Acidic residues" evidence="2">
    <location>
        <begin position="894"/>
        <end position="919"/>
    </location>
</feature>
<dbReference type="Pfam" id="PF10373">
    <property type="entry name" value="EST1_DNA_bind"/>
    <property type="match status" value="1"/>
</dbReference>
<proteinExistence type="predicted"/>
<dbReference type="GO" id="GO:0005697">
    <property type="term" value="C:telomerase holoenzyme complex"/>
    <property type="evidence" value="ECO:0007669"/>
    <property type="project" value="TreeGrafter"/>
</dbReference>
<evidence type="ECO:0000313" key="6">
    <source>
        <dbReference type="Proteomes" id="UP000053815"/>
    </source>
</evidence>
<dbReference type="PANTHER" id="PTHR15696">
    <property type="entry name" value="SMG-7 SUPPRESSOR WITH MORPHOLOGICAL EFFECT ON GENITALIA PROTEIN 7"/>
    <property type="match status" value="1"/>
</dbReference>
<dbReference type="Proteomes" id="UP000053815">
    <property type="component" value="Unassembled WGS sequence"/>
</dbReference>
<dbReference type="GO" id="GO:0042162">
    <property type="term" value="F:telomeric DNA binding"/>
    <property type="evidence" value="ECO:0007669"/>
    <property type="project" value="TreeGrafter"/>
</dbReference>
<evidence type="ECO:0008006" key="7">
    <source>
        <dbReference type="Google" id="ProtNLM"/>
    </source>
</evidence>
<feature type="compositionally biased region" description="Polar residues" evidence="2">
    <location>
        <begin position="1"/>
        <end position="11"/>
    </location>
</feature>
<dbReference type="GO" id="GO:0070034">
    <property type="term" value="F:telomerase RNA binding"/>
    <property type="evidence" value="ECO:0007669"/>
    <property type="project" value="TreeGrafter"/>
</dbReference>
<dbReference type="InterPro" id="IPR019458">
    <property type="entry name" value="Est1-like_N"/>
</dbReference>
<gene>
    <name evidence="5" type="ORF">MAM1_0187d07556</name>
</gene>
<evidence type="ECO:0000259" key="3">
    <source>
        <dbReference type="Pfam" id="PF10373"/>
    </source>
</evidence>
<feature type="compositionally biased region" description="Basic residues" evidence="2">
    <location>
        <begin position="30"/>
        <end position="43"/>
    </location>
</feature>
<name>A0A0C9LW78_9FUNG</name>
<feature type="compositionally biased region" description="Basic and acidic residues" evidence="2">
    <location>
        <begin position="861"/>
        <end position="870"/>
    </location>
</feature>
<evidence type="ECO:0000256" key="2">
    <source>
        <dbReference type="SAM" id="MobiDB-lite"/>
    </source>
</evidence>
<feature type="region of interest" description="Disordered" evidence="2">
    <location>
        <begin position="1"/>
        <end position="70"/>
    </location>
</feature>
<feature type="compositionally biased region" description="Acidic residues" evidence="2">
    <location>
        <begin position="871"/>
        <end position="887"/>
    </location>
</feature>
<keyword evidence="1" id="KW-0175">Coiled coil</keyword>
<evidence type="ECO:0000259" key="4">
    <source>
        <dbReference type="Pfam" id="PF10374"/>
    </source>
</evidence>
<dbReference type="InterPro" id="IPR018834">
    <property type="entry name" value="DNA/RNA-bd_Est1-type"/>
</dbReference>
<dbReference type="Gene3D" id="1.25.40.10">
    <property type="entry name" value="Tetratricopeptide repeat domain"/>
    <property type="match status" value="1"/>
</dbReference>
<feature type="compositionally biased region" description="Low complexity" evidence="2">
    <location>
        <begin position="12"/>
        <end position="29"/>
    </location>
</feature>
<dbReference type="InterPro" id="IPR045153">
    <property type="entry name" value="Est1/Ebs1-like"/>
</dbReference>
<dbReference type="Pfam" id="PF10374">
    <property type="entry name" value="EST1"/>
    <property type="match status" value="1"/>
</dbReference>
<evidence type="ECO:0000256" key="1">
    <source>
        <dbReference type="SAM" id="Coils"/>
    </source>
</evidence>
<protein>
    <recommendedName>
        <fullName evidence="7">PIN domain-containing protein</fullName>
    </recommendedName>
</protein>
<reference evidence="5" key="1">
    <citation type="submission" date="2014-09" db="EMBL/GenBank/DDBJ databases">
        <title>Draft genome sequence of an oleaginous Mucoromycotina fungus Mucor ambiguus NBRC6742.</title>
        <authorList>
            <person name="Takeda I."/>
            <person name="Yamane N."/>
            <person name="Morita T."/>
            <person name="Tamano K."/>
            <person name="Machida M."/>
            <person name="Baker S."/>
            <person name="Koike H."/>
        </authorList>
    </citation>
    <scope>NUCLEOTIDE SEQUENCE</scope>
    <source>
        <strain evidence="5">NBRC 6742</strain>
    </source>
</reference>
<evidence type="ECO:0000313" key="5">
    <source>
        <dbReference type="EMBL" id="GAN08050.1"/>
    </source>
</evidence>
<dbReference type="GO" id="GO:0000184">
    <property type="term" value="P:nuclear-transcribed mRNA catabolic process, nonsense-mediated decay"/>
    <property type="evidence" value="ECO:0007669"/>
    <property type="project" value="TreeGrafter"/>
</dbReference>
<feature type="compositionally biased region" description="Acidic residues" evidence="2">
    <location>
        <begin position="834"/>
        <end position="852"/>
    </location>
</feature>
<organism evidence="5">
    <name type="scientific">Mucor ambiguus</name>
    <dbReference type="NCBI Taxonomy" id="91626"/>
    <lineage>
        <taxon>Eukaryota</taxon>
        <taxon>Fungi</taxon>
        <taxon>Fungi incertae sedis</taxon>
        <taxon>Mucoromycota</taxon>
        <taxon>Mucoromycotina</taxon>
        <taxon>Mucoromycetes</taxon>
        <taxon>Mucorales</taxon>
        <taxon>Mucorineae</taxon>
        <taxon>Mucoraceae</taxon>
        <taxon>Mucor</taxon>
    </lineage>
</organism>
<dbReference type="STRING" id="91626.A0A0C9LW78"/>
<dbReference type="PANTHER" id="PTHR15696:SF0">
    <property type="entry name" value="TELOMERASE-BINDING PROTEIN EST1A"/>
    <property type="match status" value="1"/>
</dbReference>
<accession>A0A0C9LW78</accession>
<dbReference type="SUPFAM" id="SSF48452">
    <property type="entry name" value="TPR-like"/>
    <property type="match status" value="1"/>
</dbReference>
<dbReference type="EMBL" id="DF836476">
    <property type="protein sequence ID" value="GAN08050.1"/>
    <property type="molecule type" value="Genomic_DNA"/>
</dbReference>
<dbReference type="Gene3D" id="3.40.50.1010">
    <property type="entry name" value="5'-nuclease"/>
    <property type="match status" value="1"/>
</dbReference>
<dbReference type="AlphaFoldDB" id="A0A0C9LW78"/>
<feature type="coiled-coil region" evidence="1">
    <location>
        <begin position="71"/>
        <end position="105"/>
    </location>
</feature>
<feature type="domain" description="Telomerase activating protein Est1-like N-terminal" evidence="4">
    <location>
        <begin position="157"/>
        <end position="260"/>
    </location>
</feature>